<dbReference type="RefSeq" id="WP_182044199.1">
    <property type="nucleotide sequence ID" value="NZ_JACDZE010000005.1"/>
</dbReference>
<gene>
    <name evidence="1" type="ORF">HU137_12520</name>
</gene>
<evidence type="ECO:0000313" key="1">
    <source>
        <dbReference type="EMBL" id="MBA5630593.1"/>
    </source>
</evidence>
<protein>
    <submittedName>
        <fullName evidence="1">Uncharacterized protein</fullName>
    </submittedName>
</protein>
<sequence length="174" mass="17991">MNTTYFKIIALLGLLAVNFGFSQIAIGKPTVANSSVLLDFGTDGKGIILPSVDTAPGAVGGTFIFNTTENTVQVWEGKNTGGTGGWTNLTVQGDAVSHSFINAGSDTGDGVIIGASSSSKPGVLVLESTDKAMVLPLIASPHLNMVGAIAGTMVYDTDADMIAIYDGANWNYWK</sequence>
<keyword evidence="2" id="KW-1185">Reference proteome</keyword>
<comment type="caution">
    <text evidence="1">The sequence shown here is derived from an EMBL/GenBank/DDBJ whole genome shotgun (WGS) entry which is preliminary data.</text>
</comment>
<reference evidence="1 2" key="1">
    <citation type="submission" date="2020-07" db="EMBL/GenBank/DDBJ databases">
        <title>Moheibacter lacus sp. nov., a member of the family Flavobacteriaceae isolated from freshwater lake sediment.</title>
        <authorList>
            <person name="Liu Y."/>
        </authorList>
    </citation>
    <scope>NUCLEOTIDE SEQUENCE [LARGE SCALE GENOMIC DNA]</scope>
    <source>
        <strain evidence="1 2">BDHS18</strain>
    </source>
</reference>
<dbReference type="AlphaFoldDB" id="A0A838ZUD3"/>
<dbReference type="Proteomes" id="UP000552241">
    <property type="component" value="Unassembled WGS sequence"/>
</dbReference>
<name>A0A838ZUD3_9FLAO</name>
<proteinExistence type="predicted"/>
<accession>A0A838ZUD3</accession>
<organism evidence="1 2">
    <name type="scientific">Moheibacter lacus</name>
    <dbReference type="NCBI Taxonomy" id="2745851"/>
    <lineage>
        <taxon>Bacteria</taxon>
        <taxon>Pseudomonadati</taxon>
        <taxon>Bacteroidota</taxon>
        <taxon>Flavobacteriia</taxon>
        <taxon>Flavobacteriales</taxon>
        <taxon>Weeksellaceae</taxon>
        <taxon>Moheibacter</taxon>
    </lineage>
</organism>
<dbReference type="EMBL" id="JACDZE010000005">
    <property type="protein sequence ID" value="MBA5630593.1"/>
    <property type="molecule type" value="Genomic_DNA"/>
</dbReference>
<evidence type="ECO:0000313" key="2">
    <source>
        <dbReference type="Proteomes" id="UP000552241"/>
    </source>
</evidence>